<feature type="region of interest" description="Disordered" evidence="2">
    <location>
        <begin position="143"/>
        <end position="164"/>
    </location>
</feature>
<protein>
    <recommendedName>
        <fullName evidence="3">Response regulatory domain-containing protein</fullName>
    </recommendedName>
</protein>
<name>A0A1Z3HTL0_9CYAN</name>
<evidence type="ECO:0000259" key="3">
    <source>
        <dbReference type="PROSITE" id="PS50110"/>
    </source>
</evidence>
<dbReference type="InterPro" id="IPR011006">
    <property type="entry name" value="CheY-like_superfamily"/>
</dbReference>
<dbReference type="OrthoDB" id="458149at2"/>
<evidence type="ECO:0000256" key="2">
    <source>
        <dbReference type="SAM" id="MobiDB-lite"/>
    </source>
</evidence>
<dbReference type="KEGG" id="hhg:XM38_046100"/>
<dbReference type="CDD" id="cd17535">
    <property type="entry name" value="REC_NarL-like"/>
    <property type="match status" value="1"/>
</dbReference>
<dbReference type="AlphaFoldDB" id="A0A1Z3HTL0"/>
<dbReference type="Gene3D" id="3.40.50.2300">
    <property type="match status" value="1"/>
</dbReference>
<dbReference type="Pfam" id="PF12452">
    <property type="entry name" value="DUF3685"/>
    <property type="match status" value="1"/>
</dbReference>
<dbReference type="InterPro" id="IPR001789">
    <property type="entry name" value="Sig_transdc_resp-reg_receiver"/>
</dbReference>
<dbReference type="PIRSF" id="PIRSF026434">
    <property type="entry name" value="RR_ycf55_prd"/>
    <property type="match status" value="1"/>
</dbReference>
<reference evidence="4 5" key="1">
    <citation type="journal article" date="2016" name="Biochim. Biophys. Acta">
        <title>Characterization of red-shifted phycobilisomes isolated from the chlorophyll f-containing cyanobacterium Halomicronema hongdechloris.</title>
        <authorList>
            <person name="Li Y."/>
            <person name="Lin Y."/>
            <person name="Garvey C.J."/>
            <person name="Birch D."/>
            <person name="Corkery R.W."/>
            <person name="Loughlin P.C."/>
            <person name="Scheer H."/>
            <person name="Willows R.D."/>
            <person name="Chen M."/>
        </authorList>
    </citation>
    <scope>NUCLEOTIDE SEQUENCE [LARGE SCALE GENOMIC DNA]</scope>
    <source>
        <strain evidence="4 5">C2206</strain>
    </source>
</reference>
<dbReference type="InterPro" id="IPR022552">
    <property type="entry name" value="UPF_Ycf55"/>
</dbReference>
<accession>A0A1Z3HTL0</accession>
<feature type="modified residue" description="4-aspartylphosphate" evidence="1">
    <location>
        <position position="67"/>
    </location>
</feature>
<dbReference type="PANTHER" id="PTHR36807">
    <property type="entry name" value="PHOSPHOGLYCOLATE PHOSPHATASE"/>
    <property type="match status" value="1"/>
</dbReference>
<gene>
    <name evidence="4" type="ORF">XM38_046100</name>
</gene>
<sequence>MTSPLRLMLINDDPVFRLGLRIWLEQLGDIQVVAEASNASEAWTQLSPSAAAAEVATEPALDLVILDLGLGRGDPQQLPGLQLCGQIKSRFPTLPVLVLGASDEPVLRAAADQMGADAYQRRGLPLHQLADLIGALATAPTSQTASALPADRQSPPTPGPGATFRSRLRQSCLQQIAASLDQVQGHLDQASAPYRWVLAGRRRELRAARGLISWLLATPTPEPQPSRPQGDPQAPSSPFPSPGLVQAPGGTLQGWPRPLLQAVALKLTGPLANTSGVPLEIDILRQEKRQELLYLSLQQLEATLRQLRRAQLSPEQVTQTWLTLLGDLWQDIMTEFLGRYTTLEIDQQDQSLVQVLSQERETVQQGMLATLPYGPDLLRHLLFQDSLTVDGAPYLASTPAALDRSQWLLENLVIQLANAVIQPLLNRCPDVEPLKQQLYHRRLISSREIERFRNELAWRYRWASFWHEPAAIFESRYPLWGLGPSGLVSRSIYAPRRQELEQLSGLPLVITLLLEARDAIAPRFRAVVAWVGSGLVYILTEVIGRGIGLIGRGIAKGIGTAWQDRRFNRHSQDS</sequence>
<evidence type="ECO:0000313" key="5">
    <source>
        <dbReference type="Proteomes" id="UP000191901"/>
    </source>
</evidence>
<dbReference type="SUPFAM" id="SSF52172">
    <property type="entry name" value="CheY-like"/>
    <property type="match status" value="1"/>
</dbReference>
<dbReference type="RefSeq" id="WP_088431068.1">
    <property type="nucleotide sequence ID" value="NZ_CP021983.2"/>
</dbReference>
<dbReference type="PROSITE" id="PS50110">
    <property type="entry name" value="RESPONSE_REGULATORY"/>
    <property type="match status" value="1"/>
</dbReference>
<feature type="region of interest" description="Disordered" evidence="2">
    <location>
        <begin position="217"/>
        <end position="250"/>
    </location>
</feature>
<dbReference type="InterPro" id="IPR058245">
    <property type="entry name" value="NreC/VraR/RcsB-like_REC"/>
</dbReference>
<keyword evidence="1" id="KW-0597">Phosphoprotein</keyword>
<evidence type="ECO:0000313" key="4">
    <source>
        <dbReference type="EMBL" id="ASC73639.1"/>
    </source>
</evidence>
<evidence type="ECO:0000256" key="1">
    <source>
        <dbReference type="PROSITE-ProRule" id="PRU00169"/>
    </source>
</evidence>
<dbReference type="SMART" id="SM00448">
    <property type="entry name" value="REC"/>
    <property type="match status" value="1"/>
</dbReference>
<organism evidence="4 5">
    <name type="scientific">Halomicronema hongdechloris C2206</name>
    <dbReference type="NCBI Taxonomy" id="1641165"/>
    <lineage>
        <taxon>Bacteria</taxon>
        <taxon>Bacillati</taxon>
        <taxon>Cyanobacteriota</taxon>
        <taxon>Cyanophyceae</taxon>
        <taxon>Nodosilineales</taxon>
        <taxon>Nodosilineaceae</taxon>
        <taxon>Halomicronema</taxon>
    </lineage>
</organism>
<dbReference type="EMBL" id="CP021983">
    <property type="protein sequence ID" value="ASC73639.1"/>
    <property type="molecule type" value="Genomic_DNA"/>
</dbReference>
<feature type="domain" description="Response regulatory" evidence="3">
    <location>
        <begin position="6"/>
        <end position="137"/>
    </location>
</feature>
<dbReference type="GO" id="GO:0000160">
    <property type="term" value="P:phosphorelay signal transduction system"/>
    <property type="evidence" value="ECO:0007669"/>
    <property type="project" value="InterPro"/>
</dbReference>
<dbReference type="Proteomes" id="UP000191901">
    <property type="component" value="Chromosome"/>
</dbReference>
<dbReference type="PANTHER" id="PTHR36807:SF2">
    <property type="entry name" value="PHOSPHOGLYCOLATE PHOSPHATASE"/>
    <property type="match status" value="1"/>
</dbReference>
<dbReference type="Pfam" id="PF00072">
    <property type="entry name" value="Response_reg"/>
    <property type="match status" value="1"/>
</dbReference>
<proteinExistence type="predicted"/>
<keyword evidence="5" id="KW-1185">Reference proteome</keyword>
<dbReference type="InterPro" id="IPR016837">
    <property type="entry name" value="Uncharacterised_Ycf55_cyanobac"/>
</dbReference>